<evidence type="ECO:0000313" key="3">
    <source>
        <dbReference type="Proteomes" id="UP000712600"/>
    </source>
</evidence>
<reference evidence="2" key="1">
    <citation type="submission" date="2019-12" db="EMBL/GenBank/DDBJ databases">
        <title>Genome sequencing and annotation of Brassica cretica.</title>
        <authorList>
            <person name="Studholme D.J."/>
            <person name="Sarris P."/>
        </authorList>
    </citation>
    <scope>NUCLEOTIDE SEQUENCE</scope>
    <source>
        <strain evidence="2">PFS-109/04</strain>
        <tissue evidence="2">Leaf</tissue>
    </source>
</reference>
<feature type="compositionally biased region" description="Polar residues" evidence="1">
    <location>
        <begin position="148"/>
        <end position="162"/>
    </location>
</feature>
<name>A0A8S9QY20_BRACR</name>
<organism evidence="2 3">
    <name type="scientific">Brassica cretica</name>
    <name type="common">Mustard</name>
    <dbReference type="NCBI Taxonomy" id="69181"/>
    <lineage>
        <taxon>Eukaryota</taxon>
        <taxon>Viridiplantae</taxon>
        <taxon>Streptophyta</taxon>
        <taxon>Embryophyta</taxon>
        <taxon>Tracheophyta</taxon>
        <taxon>Spermatophyta</taxon>
        <taxon>Magnoliopsida</taxon>
        <taxon>eudicotyledons</taxon>
        <taxon>Gunneridae</taxon>
        <taxon>Pentapetalae</taxon>
        <taxon>rosids</taxon>
        <taxon>malvids</taxon>
        <taxon>Brassicales</taxon>
        <taxon>Brassicaceae</taxon>
        <taxon>Brassiceae</taxon>
        <taxon>Brassica</taxon>
    </lineage>
</organism>
<evidence type="ECO:0000313" key="2">
    <source>
        <dbReference type="EMBL" id="KAF3555339.1"/>
    </source>
</evidence>
<feature type="compositionally biased region" description="Basic and acidic residues" evidence="1">
    <location>
        <begin position="169"/>
        <end position="179"/>
    </location>
</feature>
<accession>A0A8S9QY20</accession>
<comment type="caution">
    <text evidence="2">The sequence shown here is derived from an EMBL/GenBank/DDBJ whole genome shotgun (WGS) entry which is preliminary data.</text>
</comment>
<dbReference type="AlphaFoldDB" id="A0A8S9QY20"/>
<protein>
    <submittedName>
        <fullName evidence="2">Uncharacterized protein</fullName>
    </submittedName>
</protein>
<gene>
    <name evidence="2" type="ORF">F2Q69_00015243</name>
</gene>
<dbReference type="EMBL" id="QGKX02000996">
    <property type="protein sequence ID" value="KAF3555339.1"/>
    <property type="molecule type" value="Genomic_DNA"/>
</dbReference>
<proteinExistence type="predicted"/>
<feature type="region of interest" description="Disordered" evidence="1">
    <location>
        <begin position="148"/>
        <end position="179"/>
    </location>
</feature>
<sequence>MAIRSLSVAFIDGTTRALLVELGNEGKPRPFYRWLFSTLGNGEKRRETVTSLSIGGSLTRSIPDTVAAEPNRKRNDSAGLIKKLSERDCVSVGVLLKTHHTWSSHKGPTIHHRVSSCILFCLSSEMDSYPFSAHSNFVELLSQQTVPFGNNEDSGDLSSSQPLPGGFGQERKVVSAESA</sequence>
<evidence type="ECO:0000256" key="1">
    <source>
        <dbReference type="SAM" id="MobiDB-lite"/>
    </source>
</evidence>
<dbReference type="Proteomes" id="UP000712600">
    <property type="component" value="Unassembled WGS sequence"/>
</dbReference>